<feature type="domain" description="N-acetyltransferase" evidence="1">
    <location>
        <begin position="4"/>
        <end position="131"/>
    </location>
</feature>
<dbReference type="EMBL" id="LR798286">
    <property type="protein sequence ID" value="CAB5221003.1"/>
    <property type="molecule type" value="Genomic_DNA"/>
</dbReference>
<dbReference type="Gene3D" id="3.40.630.30">
    <property type="match status" value="1"/>
</dbReference>
<accession>A0A6J7X162</accession>
<dbReference type="PROSITE" id="PS51186">
    <property type="entry name" value="GNAT"/>
    <property type="match status" value="1"/>
</dbReference>
<protein>
    <submittedName>
        <fullName evidence="2">GNAT domain containing protein</fullName>
    </submittedName>
</protein>
<proteinExistence type="predicted"/>
<dbReference type="InterPro" id="IPR000182">
    <property type="entry name" value="GNAT_dom"/>
</dbReference>
<evidence type="ECO:0000313" key="2">
    <source>
        <dbReference type="EMBL" id="CAB5221003.1"/>
    </source>
</evidence>
<organism evidence="2">
    <name type="scientific">uncultured Caudovirales phage</name>
    <dbReference type="NCBI Taxonomy" id="2100421"/>
    <lineage>
        <taxon>Viruses</taxon>
        <taxon>Duplodnaviria</taxon>
        <taxon>Heunggongvirae</taxon>
        <taxon>Uroviricota</taxon>
        <taxon>Caudoviricetes</taxon>
        <taxon>Peduoviridae</taxon>
        <taxon>Maltschvirus</taxon>
        <taxon>Maltschvirus maltsch</taxon>
    </lineage>
</organism>
<evidence type="ECO:0000259" key="1">
    <source>
        <dbReference type="PROSITE" id="PS51186"/>
    </source>
</evidence>
<gene>
    <name evidence="2" type="ORF">UFOVP241_62</name>
</gene>
<dbReference type="SUPFAM" id="SSF55729">
    <property type="entry name" value="Acyl-CoA N-acyltransferases (Nat)"/>
    <property type="match status" value="1"/>
</dbReference>
<dbReference type="GO" id="GO:0016747">
    <property type="term" value="F:acyltransferase activity, transferring groups other than amino-acyl groups"/>
    <property type="evidence" value="ECO:0007669"/>
    <property type="project" value="InterPro"/>
</dbReference>
<name>A0A6J7X162_9CAUD</name>
<dbReference type="InterPro" id="IPR016181">
    <property type="entry name" value="Acyl_CoA_acyltransferase"/>
</dbReference>
<dbReference type="Pfam" id="PF13302">
    <property type="entry name" value="Acetyltransf_3"/>
    <property type="match status" value="1"/>
</dbReference>
<sequence>MKLIDVYKHKNSAELLYQLLQEREQHQCISHKELPSFINHLRFVDSRPYLAWYLVELRGTVIGATYLTKQREIGIFLFTQHQMMGYGAKAVQLLMQTHPGMFLANIAPTNPGSAEFFKNLGFKHIQNTYQL</sequence>
<reference evidence="2" key="1">
    <citation type="submission" date="2020-05" db="EMBL/GenBank/DDBJ databases">
        <authorList>
            <person name="Chiriac C."/>
            <person name="Salcher M."/>
            <person name="Ghai R."/>
            <person name="Kavagutti S V."/>
        </authorList>
    </citation>
    <scope>NUCLEOTIDE SEQUENCE</scope>
</reference>